<evidence type="ECO:0000256" key="3">
    <source>
        <dbReference type="ARBA" id="ARBA00022553"/>
    </source>
</evidence>
<dbReference type="PROSITE" id="PS50109">
    <property type="entry name" value="HIS_KIN"/>
    <property type="match status" value="1"/>
</dbReference>
<keyword evidence="6" id="KW-0812">Transmembrane</keyword>
<evidence type="ECO:0000256" key="4">
    <source>
        <dbReference type="ARBA" id="ARBA00023012"/>
    </source>
</evidence>
<dbReference type="PRINTS" id="PR00344">
    <property type="entry name" value="BCTRLSENSOR"/>
</dbReference>
<dbReference type="EC" id="2.7.13.3" evidence="2"/>
<keyword evidence="6" id="KW-0472">Membrane</keyword>
<proteinExistence type="predicted"/>
<dbReference type="InterPro" id="IPR003594">
    <property type="entry name" value="HATPase_dom"/>
</dbReference>
<keyword evidence="6" id="KW-1133">Transmembrane helix</keyword>
<comment type="catalytic activity">
    <reaction evidence="1">
        <text>ATP + protein L-histidine = ADP + protein N-phospho-L-histidine.</text>
        <dbReference type="EC" id="2.7.13.3"/>
    </reaction>
</comment>
<organism evidence="9 10">
    <name type="scientific">Palleronia abyssalis</name>
    <dbReference type="NCBI Taxonomy" id="1501240"/>
    <lineage>
        <taxon>Bacteria</taxon>
        <taxon>Pseudomonadati</taxon>
        <taxon>Pseudomonadota</taxon>
        <taxon>Alphaproteobacteria</taxon>
        <taxon>Rhodobacterales</taxon>
        <taxon>Roseobacteraceae</taxon>
        <taxon>Palleronia</taxon>
    </lineage>
</organism>
<dbReference type="PROSITE" id="PS50110">
    <property type="entry name" value="RESPONSE_REGULATORY"/>
    <property type="match status" value="1"/>
</dbReference>
<dbReference type="SMART" id="SM00448">
    <property type="entry name" value="REC"/>
    <property type="match status" value="1"/>
</dbReference>
<dbReference type="Pfam" id="PF00072">
    <property type="entry name" value="Response_reg"/>
    <property type="match status" value="1"/>
</dbReference>
<dbReference type="InterPro" id="IPR036890">
    <property type="entry name" value="HATPase_C_sf"/>
</dbReference>
<dbReference type="Gene3D" id="1.10.287.130">
    <property type="match status" value="1"/>
</dbReference>
<dbReference type="InterPro" id="IPR003661">
    <property type="entry name" value="HisK_dim/P_dom"/>
</dbReference>
<dbReference type="PANTHER" id="PTHR45339:SF1">
    <property type="entry name" value="HYBRID SIGNAL TRANSDUCTION HISTIDINE KINASE J"/>
    <property type="match status" value="1"/>
</dbReference>
<keyword evidence="4" id="KW-0902">Two-component regulatory system</keyword>
<dbReference type="SUPFAM" id="SSF55874">
    <property type="entry name" value="ATPase domain of HSP90 chaperone/DNA topoisomerase II/histidine kinase"/>
    <property type="match status" value="1"/>
</dbReference>
<dbReference type="Pfam" id="PF02518">
    <property type="entry name" value="HATPase_c"/>
    <property type="match status" value="1"/>
</dbReference>
<dbReference type="RefSeq" id="WP_108896138.1">
    <property type="nucleotide sequence ID" value="NZ_ONZF01000021.1"/>
</dbReference>
<protein>
    <recommendedName>
        <fullName evidence="2">histidine kinase</fullName>
        <ecNumber evidence="2">2.7.13.3</ecNumber>
    </recommendedName>
</protein>
<keyword evidence="3 5" id="KW-0597">Phosphoprotein</keyword>
<accession>A0A2R8C205</accession>
<feature type="domain" description="Response regulatory" evidence="8">
    <location>
        <begin position="479"/>
        <end position="598"/>
    </location>
</feature>
<keyword evidence="10" id="KW-1185">Reference proteome</keyword>
<dbReference type="SUPFAM" id="SSF47384">
    <property type="entry name" value="Homodimeric domain of signal transducing histidine kinase"/>
    <property type="match status" value="1"/>
</dbReference>
<dbReference type="SMART" id="SM00388">
    <property type="entry name" value="HisKA"/>
    <property type="match status" value="1"/>
</dbReference>
<dbReference type="InterPro" id="IPR004358">
    <property type="entry name" value="Sig_transdc_His_kin-like_C"/>
</dbReference>
<dbReference type="Gene3D" id="3.30.565.10">
    <property type="entry name" value="Histidine kinase-like ATPase, C-terminal domain"/>
    <property type="match status" value="1"/>
</dbReference>
<evidence type="ECO:0000256" key="5">
    <source>
        <dbReference type="PROSITE-ProRule" id="PRU00169"/>
    </source>
</evidence>
<dbReference type="AlphaFoldDB" id="A0A2R8C205"/>
<evidence type="ECO:0000313" key="9">
    <source>
        <dbReference type="EMBL" id="SPJ26457.1"/>
    </source>
</evidence>
<keyword evidence="9" id="KW-0808">Transferase</keyword>
<feature type="domain" description="Histidine kinase" evidence="7">
    <location>
        <begin position="235"/>
        <end position="456"/>
    </location>
</feature>
<dbReference type="EMBL" id="ONZF01000021">
    <property type="protein sequence ID" value="SPJ26457.1"/>
    <property type="molecule type" value="Genomic_DNA"/>
</dbReference>
<sequence>MLTISYLRARLLAALALTVAASFFGWFVDKSQLSHLRSKSELSETFADALHTMTDALIALHAIRSAPTQAIGEVSKDGLAGYRADLISTQKDIVVGGKTLVLAPESRELLDREVLDPIGLMIAFADLLEAVSGNDALWGSDAERHVAMASAITSELLPIVRRISHLESEHLTEKLARHQLWLVANLGLVTALTFAIWGIIFRPMEREIMRSQDEVRRRMEQARAASRAKSDFLAMMSHEIRTPLNGILGLTERLGTTSLEPEQEEIVGDLGSSGTALLTIIEDVLEISSIEAGKFKIEPRSINLREELKHIHSMFRYRAESQGLALTFEVEERVAPLHVTDPGRVRQILVNLVSNAIKFTEHGTISVRLQVIEASDDAQKLTFEVEDTGIGISADHLERVFHAFEQVDTSLTRRFGGTGLGLAISRRISEALGGELTVNSSVGRGSCFRLKLNLPMPILETTSETVAPSTNAIDISGARVLAAEDNRVNRKILEAILVRSGCNITFAEDGEQAIECAASGVFDIILMDLSMPGTDGFSAARAIQECAAERGLAPIPIVALTAHVGDAYIERCLAAGMKGLLGKPFRSEEIVQAIATYMTENRKIYP</sequence>
<dbReference type="InterPro" id="IPR001789">
    <property type="entry name" value="Sig_transdc_resp-reg_receiver"/>
</dbReference>
<dbReference type="SMART" id="SM00387">
    <property type="entry name" value="HATPase_c"/>
    <property type="match status" value="1"/>
</dbReference>
<dbReference type="CDD" id="cd16922">
    <property type="entry name" value="HATPase_EvgS-ArcB-TorS-like"/>
    <property type="match status" value="1"/>
</dbReference>
<dbReference type="Pfam" id="PF00512">
    <property type="entry name" value="HisKA"/>
    <property type="match status" value="1"/>
</dbReference>
<feature type="transmembrane region" description="Helical" evidence="6">
    <location>
        <begin position="180"/>
        <end position="201"/>
    </location>
</feature>
<dbReference type="OrthoDB" id="9801651at2"/>
<dbReference type="CDD" id="cd17546">
    <property type="entry name" value="REC_hyHK_CKI1_RcsC-like"/>
    <property type="match status" value="1"/>
</dbReference>
<dbReference type="InterPro" id="IPR036097">
    <property type="entry name" value="HisK_dim/P_sf"/>
</dbReference>
<dbReference type="InterPro" id="IPR005467">
    <property type="entry name" value="His_kinase_dom"/>
</dbReference>
<evidence type="ECO:0000256" key="6">
    <source>
        <dbReference type="SAM" id="Phobius"/>
    </source>
</evidence>
<evidence type="ECO:0000256" key="1">
    <source>
        <dbReference type="ARBA" id="ARBA00000085"/>
    </source>
</evidence>
<dbReference type="CDD" id="cd00082">
    <property type="entry name" value="HisKA"/>
    <property type="match status" value="1"/>
</dbReference>
<dbReference type="Proteomes" id="UP000244912">
    <property type="component" value="Unassembled WGS sequence"/>
</dbReference>
<evidence type="ECO:0000259" key="8">
    <source>
        <dbReference type="PROSITE" id="PS50110"/>
    </source>
</evidence>
<dbReference type="SUPFAM" id="SSF52172">
    <property type="entry name" value="CheY-like"/>
    <property type="match status" value="1"/>
</dbReference>
<reference evidence="10" key="1">
    <citation type="submission" date="2018-03" db="EMBL/GenBank/DDBJ databases">
        <authorList>
            <person name="Rodrigo-Torres L."/>
            <person name="Arahal R. D."/>
            <person name="Lucena T."/>
        </authorList>
    </citation>
    <scope>NUCLEOTIDE SEQUENCE [LARGE SCALE GENOMIC DNA]</scope>
    <source>
        <strain evidence="10">CECT 8504</strain>
    </source>
</reference>
<feature type="modified residue" description="4-aspartylphosphate" evidence="5">
    <location>
        <position position="528"/>
    </location>
</feature>
<dbReference type="Gene3D" id="3.40.50.2300">
    <property type="match status" value="1"/>
</dbReference>
<dbReference type="PANTHER" id="PTHR45339">
    <property type="entry name" value="HYBRID SIGNAL TRANSDUCTION HISTIDINE KINASE J"/>
    <property type="match status" value="1"/>
</dbReference>
<dbReference type="GO" id="GO:0000155">
    <property type="term" value="F:phosphorelay sensor kinase activity"/>
    <property type="evidence" value="ECO:0007669"/>
    <property type="project" value="InterPro"/>
</dbReference>
<evidence type="ECO:0000256" key="2">
    <source>
        <dbReference type="ARBA" id="ARBA00012438"/>
    </source>
</evidence>
<gene>
    <name evidence="9" type="primary">rpfC_2</name>
    <name evidence="9" type="ORF">PAA8504_04319</name>
</gene>
<dbReference type="InterPro" id="IPR011006">
    <property type="entry name" value="CheY-like_superfamily"/>
</dbReference>
<name>A0A2R8C205_9RHOB</name>
<evidence type="ECO:0000313" key="10">
    <source>
        <dbReference type="Proteomes" id="UP000244912"/>
    </source>
</evidence>
<evidence type="ECO:0000259" key="7">
    <source>
        <dbReference type="PROSITE" id="PS50109"/>
    </source>
</evidence>
<dbReference type="FunFam" id="3.30.565.10:FF:000010">
    <property type="entry name" value="Sensor histidine kinase RcsC"/>
    <property type="match status" value="1"/>
</dbReference>